<evidence type="ECO:0000259" key="8">
    <source>
        <dbReference type="Pfam" id="PF02771"/>
    </source>
</evidence>
<evidence type="ECO:0000256" key="3">
    <source>
        <dbReference type="ARBA" id="ARBA00022630"/>
    </source>
</evidence>
<dbReference type="Pfam" id="PF02770">
    <property type="entry name" value="Acyl-CoA_dh_M"/>
    <property type="match status" value="1"/>
</dbReference>
<dbReference type="Pfam" id="PF02771">
    <property type="entry name" value="Acyl-CoA_dh_N"/>
    <property type="match status" value="1"/>
</dbReference>
<dbReference type="SUPFAM" id="SSF47203">
    <property type="entry name" value="Acyl-CoA dehydrogenase C-terminal domain-like"/>
    <property type="match status" value="1"/>
</dbReference>
<evidence type="ECO:0000259" key="6">
    <source>
        <dbReference type="Pfam" id="PF00441"/>
    </source>
</evidence>
<feature type="domain" description="Acyl-CoA dehydrogenase/oxidase C-terminal" evidence="6">
    <location>
        <begin position="226"/>
        <end position="367"/>
    </location>
</feature>
<keyword evidence="5" id="KW-0560">Oxidoreductase</keyword>
<comment type="similarity">
    <text evidence="2 5">Belongs to the acyl-CoA dehydrogenase family.</text>
</comment>
<dbReference type="Gene3D" id="1.20.140.10">
    <property type="entry name" value="Butyryl-CoA Dehydrogenase, subunit A, domain 3"/>
    <property type="match status" value="1"/>
</dbReference>
<dbReference type="KEGG" id="salj:SMD11_1672"/>
<dbReference type="AlphaFoldDB" id="A0A1Z2KZ63"/>
<dbReference type="PANTHER" id="PTHR43884">
    <property type="entry name" value="ACYL-COA DEHYDROGENASE"/>
    <property type="match status" value="1"/>
</dbReference>
<evidence type="ECO:0000256" key="2">
    <source>
        <dbReference type="ARBA" id="ARBA00009347"/>
    </source>
</evidence>
<dbReference type="Gene3D" id="2.40.110.10">
    <property type="entry name" value="Butyryl-CoA Dehydrogenase, subunit A, domain 2"/>
    <property type="match status" value="1"/>
</dbReference>
<feature type="domain" description="Acyl-CoA dehydrogenase/oxidase N-terminal" evidence="8">
    <location>
        <begin position="18"/>
        <end position="114"/>
    </location>
</feature>
<evidence type="ECO:0000256" key="5">
    <source>
        <dbReference type="RuleBase" id="RU362125"/>
    </source>
</evidence>
<keyword evidence="3 5" id="KW-0285">Flavoprotein</keyword>
<evidence type="ECO:0000313" key="9">
    <source>
        <dbReference type="EMBL" id="ARZ67333.1"/>
    </source>
</evidence>
<dbReference type="InterPro" id="IPR037069">
    <property type="entry name" value="AcylCoA_DH/ox_N_sf"/>
</dbReference>
<evidence type="ECO:0000259" key="7">
    <source>
        <dbReference type="Pfam" id="PF02770"/>
    </source>
</evidence>
<organism evidence="9 10">
    <name type="scientific">Streptomyces albireticuli</name>
    <dbReference type="NCBI Taxonomy" id="1940"/>
    <lineage>
        <taxon>Bacteria</taxon>
        <taxon>Bacillati</taxon>
        <taxon>Actinomycetota</taxon>
        <taxon>Actinomycetes</taxon>
        <taxon>Kitasatosporales</taxon>
        <taxon>Streptomycetaceae</taxon>
        <taxon>Streptomyces</taxon>
    </lineage>
</organism>
<dbReference type="GO" id="GO:0050660">
    <property type="term" value="F:flavin adenine dinucleotide binding"/>
    <property type="evidence" value="ECO:0007669"/>
    <property type="project" value="InterPro"/>
</dbReference>
<dbReference type="InterPro" id="IPR006091">
    <property type="entry name" value="Acyl-CoA_Oxase/DH_mid-dom"/>
</dbReference>
<comment type="cofactor">
    <cofactor evidence="1 5">
        <name>FAD</name>
        <dbReference type="ChEBI" id="CHEBI:57692"/>
    </cofactor>
</comment>
<name>A0A1Z2KZ63_9ACTN</name>
<dbReference type="InterPro" id="IPR009100">
    <property type="entry name" value="AcylCoA_DH/oxidase_NM_dom_sf"/>
</dbReference>
<dbReference type="Pfam" id="PF00441">
    <property type="entry name" value="Acyl-CoA_dh_1"/>
    <property type="match status" value="1"/>
</dbReference>
<reference evidence="9 10" key="1">
    <citation type="submission" date="2017-06" db="EMBL/GenBank/DDBJ databases">
        <title>Streptomyces albireticuli Genome sequencing and assembly.</title>
        <authorList>
            <person name="Wang Y."/>
            <person name="Du B."/>
            <person name="Ding Y."/>
            <person name="Liu H."/>
            <person name="Hou Q."/>
            <person name="Liu K."/>
            <person name="Yao L."/>
            <person name="Wang C."/>
        </authorList>
    </citation>
    <scope>NUCLEOTIDE SEQUENCE [LARGE SCALE GENOMIC DNA]</scope>
    <source>
        <strain evidence="9 10">MDJK11</strain>
    </source>
</reference>
<dbReference type="InterPro" id="IPR009075">
    <property type="entry name" value="AcylCo_DH/oxidase_C"/>
</dbReference>
<dbReference type="GO" id="GO:0003995">
    <property type="term" value="F:acyl-CoA dehydrogenase activity"/>
    <property type="evidence" value="ECO:0007669"/>
    <property type="project" value="TreeGrafter"/>
</dbReference>
<dbReference type="InterPro" id="IPR013786">
    <property type="entry name" value="AcylCoA_DH/ox_N"/>
</dbReference>
<keyword evidence="4 5" id="KW-0274">FAD</keyword>
<evidence type="ECO:0000256" key="1">
    <source>
        <dbReference type="ARBA" id="ARBA00001974"/>
    </source>
</evidence>
<evidence type="ECO:0000313" key="10">
    <source>
        <dbReference type="Proteomes" id="UP000195755"/>
    </source>
</evidence>
<dbReference type="PANTHER" id="PTHR43884:SF12">
    <property type="entry name" value="ISOVALERYL-COA DEHYDROGENASE, MITOCHONDRIAL-RELATED"/>
    <property type="match status" value="1"/>
</dbReference>
<dbReference type="InterPro" id="IPR046373">
    <property type="entry name" value="Acyl-CoA_Oxase/DH_mid-dom_sf"/>
</dbReference>
<dbReference type="InterPro" id="IPR036250">
    <property type="entry name" value="AcylCo_DH-like_C"/>
</dbReference>
<dbReference type="RefSeq" id="WP_234365961.1">
    <property type="nucleotide sequence ID" value="NZ_CP021744.1"/>
</dbReference>
<protein>
    <submittedName>
        <fullName evidence="9">Putative dehydrogenase</fullName>
    </submittedName>
</protein>
<sequence length="374" mass="38888">MSETTAGGTDLWPEELFTELVGDRAAEWDRTGRIPLDTLRGLGAKGLLCAQAPAAHGGLAFSSRRNGELTAHVGTLCSSLRSVMTSQGMAAWTLRRLAGPGQQAALVPRLTGGELAAVAFSEAGAGSDLSALRTRITRDGDEVVVDGAKVWTTNAAYADLLVVFGRTDDGAGAVVVPASAPGVRVERIDDPLGCRAAGHADIRLDGVRLPADALLQGVDRTPALLVTTALGYGRMSVAWGCTGILRGCLTAAVRHAKAREQFGVRLAEHQLVARHLAELFVAEQSARRACEHASDLWDEGSPDMVTAAVLAKHVAATGAARGAARAVQVLASAGSRDGHTVARALRDAKLMEIIEGSSEICELMLSQHALATAG</sequence>
<dbReference type="EMBL" id="CP021744">
    <property type="protein sequence ID" value="ARZ67333.1"/>
    <property type="molecule type" value="Genomic_DNA"/>
</dbReference>
<accession>A0A1Z2KZ63</accession>
<dbReference type="SUPFAM" id="SSF56645">
    <property type="entry name" value="Acyl-CoA dehydrogenase NM domain-like"/>
    <property type="match status" value="1"/>
</dbReference>
<gene>
    <name evidence="9" type="ORF">SMD11_1672</name>
</gene>
<evidence type="ECO:0000256" key="4">
    <source>
        <dbReference type="ARBA" id="ARBA00022827"/>
    </source>
</evidence>
<dbReference type="CDD" id="cd00567">
    <property type="entry name" value="ACAD"/>
    <property type="match status" value="1"/>
</dbReference>
<dbReference type="Gene3D" id="1.10.540.10">
    <property type="entry name" value="Acyl-CoA dehydrogenase/oxidase, N-terminal domain"/>
    <property type="match status" value="1"/>
</dbReference>
<proteinExistence type="inferred from homology"/>
<feature type="domain" description="Acyl-CoA oxidase/dehydrogenase middle" evidence="7">
    <location>
        <begin position="117"/>
        <end position="207"/>
    </location>
</feature>
<dbReference type="Proteomes" id="UP000195755">
    <property type="component" value="Chromosome"/>
</dbReference>